<reference evidence="2 3" key="1">
    <citation type="submission" date="2020-01" db="EMBL/GenBank/DDBJ databases">
        <title>Paenibacillus sp. nov., isolated from tomato rhizosphere.</title>
        <authorList>
            <person name="Weon H.-Y."/>
            <person name="Lee S.A."/>
        </authorList>
    </citation>
    <scope>NUCLEOTIDE SEQUENCE [LARGE SCALE GENOMIC DNA]</scope>
    <source>
        <strain evidence="2 3">12200R-189</strain>
    </source>
</reference>
<dbReference type="KEGG" id="plyc:GXP70_09825"/>
<name>A0A6C0G103_9BACL</name>
<dbReference type="EMBL" id="CP048209">
    <property type="protein sequence ID" value="QHT60210.1"/>
    <property type="molecule type" value="Genomic_DNA"/>
</dbReference>
<dbReference type="InterPro" id="IPR016571">
    <property type="entry name" value="Spore_coat_assembly_CotJB"/>
</dbReference>
<dbReference type="Proteomes" id="UP000476064">
    <property type="component" value="Chromosome"/>
</dbReference>
<proteinExistence type="predicted"/>
<evidence type="ECO:0000313" key="3">
    <source>
        <dbReference type="Proteomes" id="UP000476064"/>
    </source>
</evidence>
<dbReference type="AlphaFoldDB" id="A0A6C0G103"/>
<feature type="domain" description="Protein CotJB" evidence="1">
    <location>
        <begin position="10"/>
        <end position="85"/>
    </location>
</feature>
<dbReference type="Pfam" id="PF12652">
    <property type="entry name" value="CotJB"/>
    <property type="match status" value="1"/>
</dbReference>
<gene>
    <name evidence="2" type="ORF">GXP70_09825</name>
</gene>
<accession>A0A6C0G103</accession>
<keyword evidence="2" id="KW-0167">Capsid protein</keyword>
<keyword evidence="2" id="KW-0946">Virion</keyword>
<organism evidence="2 3">
    <name type="scientific">Paenibacillus lycopersici</name>
    <dbReference type="NCBI Taxonomy" id="2704462"/>
    <lineage>
        <taxon>Bacteria</taxon>
        <taxon>Bacillati</taxon>
        <taxon>Bacillota</taxon>
        <taxon>Bacilli</taxon>
        <taxon>Bacillales</taxon>
        <taxon>Paenibacillaceae</taxon>
        <taxon>Paenibacillus</taxon>
    </lineage>
</organism>
<dbReference type="InterPro" id="IPR024207">
    <property type="entry name" value="CotJB_dom"/>
</dbReference>
<dbReference type="PIRSF" id="PIRSF010606">
    <property type="entry name" value="Spore_coat_CotJB"/>
    <property type="match status" value="1"/>
</dbReference>
<evidence type="ECO:0000259" key="1">
    <source>
        <dbReference type="Pfam" id="PF12652"/>
    </source>
</evidence>
<keyword evidence="3" id="KW-1185">Reference proteome</keyword>
<sequence>MKQPTIKAMNLLEELQAVDFTLTELRLYLHTHPDDAEALEQFNEIAEQRIRLKEQVEDEFGTLCPSEPFKSGKASGWGEGLWPWQL</sequence>
<evidence type="ECO:0000313" key="2">
    <source>
        <dbReference type="EMBL" id="QHT60210.1"/>
    </source>
</evidence>
<protein>
    <submittedName>
        <fullName evidence="2">Spore coat protein CotJB</fullName>
    </submittedName>
</protein>
<dbReference type="RefSeq" id="WP_162356272.1">
    <property type="nucleotide sequence ID" value="NZ_CP048209.1"/>
</dbReference>